<keyword evidence="3 6" id="KW-0812">Transmembrane</keyword>
<protein>
    <submittedName>
        <fullName evidence="7">MFS family permease</fullName>
    </submittedName>
</protein>
<dbReference type="SUPFAM" id="SSF103473">
    <property type="entry name" value="MFS general substrate transporter"/>
    <property type="match status" value="1"/>
</dbReference>
<feature type="transmembrane region" description="Helical" evidence="6">
    <location>
        <begin position="371"/>
        <end position="390"/>
    </location>
</feature>
<keyword evidence="8" id="KW-1185">Reference proteome</keyword>
<organism evidence="7 8">
    <name type="scientific">Streptococcus rupicaprae</name>
    <dbReference type="NCBI Taxonomy" id="759619"/>
    <lineage>
        <taxon>Bacteria</taxon>
        <taxon>Bacillati</taxon>
        <taxon>Bacillota</taxon>
        <taxon>Bacilli</taxon>
        <taxon>Lactobacillales</taxon>
        <taxon>Streptococcaceae</taxon>
        <taxon>Streptococcus</taxon>
    </lineage>
</organism>
<feature type="transmembrane region" description="Helical" evidence="6">
    <location>
        <begin position="147"/>
        <end position="166"/>
    </location>
</feature>
<dbReference type="EMBL" id="JBEPLO010000009">
    <property type="protein sequence ID" value="MET3557966.1"/>
    <property type="molecule type" value="Genomic_DNA"/>
</dbReference>
<dbReference type="Pfam" id="PF07690">
    <property type="entry name" value="MFS_1"/>
    <property type="match status" value="1"/>
</dbReference>
<feature type="transmembrane region" description="Helical" evidence="6">
    <location>
        <begin position="268"/>
        <end position="291"/>
    </location>
</feature>
<evidence type="ECO:0000256" key="1">
    <source>
        <dbReference type="ARBA" id="ARBA00004651"/>
    </source>
</evidence>
<evidence type="ECO:0000256" key="3">
    <source>
        <dbReference type="ARBA" id="ARBA00022692"/>
    </source>
</evidence>
<feature type="transmembrane region" description="Helical" evidence="6">
    <location>
        <begin position="329"/>
        <end position="350"/>
    </location>
</feature>
<name>A0ABV2FHB8_9STRE</name>
<dbReference type="RefSeq" id="WP_354364925.1">
    <property type="nucleotide sequence ID" value="NZ_JBEPLO010000009.1"/>
</dbReference>
<evidence type="ECO:0000256" key="4">
    <source>
        <dbReference type="ARBA" id="ARBA00022989"/>
    </source>
</evidence>
<dbReference type="Proteomes" id="UP001549122">
    <property type="component" value="Unassembled WGS sequence"/>
</dbReference>
<keyword evidence="2" id="KW-1003">Cell membrane</keyword>
<gene>
    <name evidence="7" type="ORF">ABID29_001078</name>
</gene>
<feature type="transmembrane region" description="Helical" evidence="6">
    <location>
        <begin position="303"/>
        <end position="323"/>
    </location>
</feature>
<evidence type="ECO:0000313" key="7">
    <source>
        <dbReference type="EMBL" id="MET3557966.1"/>
    </source>
</evidence>
<feature type="transmembrane region" description="Helical" evidence="6">
    <location>
        <begin position="396"/>
        <end position="414"/>
    </location>
</feature>
<feature type="transmembrane region" description="Helical" evidence="6">
    <location>
        <begin position="242"/>
        <end position="262"/>
    </location>
</feature>
<proteinExistence type="predicted"/>
<evidence type="ECO:0000313" key="8">
    <source>
        <dbReference type="Proteomes" id="UP001549122"/>
    </source>
</evidence>
<keyword evidence="5 6" id="KW-0472">Membrane</keyword>
<dbReference type="PANTHER" id="PTHR23513">
    <property type="entry name" value="INTEGRAL MEMBRANE EFFLUX PROTEIN-RELATED"/>
    <property type="match status" value="1"/>
</dbReference>
<evidence type="ECO:0000256" key="5">
    <source>
        <dbReference type="ARBA" id="ARBA00023136"/>
    </source>
</evidence>
<feature type="transmembrane region" description="Helical" evidence="6">
    <location>
        <begin position="9"/>
        <end position="31"/>
    </location>
</feature>
<dbReference type="InterPro" id="IPR011701">
    <property type="entry name" value="MFS"/>
</dbReference>
<dbReference type="InterPro" id="IPR036259">
    <property type="entry name" value="MFS_trans_sf"/>
</dbReference>
<evidence type="ECO:0000256" key="6">
    <source>
        <dbReference type="SAM" id="Phobius"/>
    </source>
</evidence>
<feature type="transmembrane region" description="Helical" evidence="6">
    <location>
        <begin position="172"/>
        <end position="189"/>
    </location>
</feature>
<accession>A0ABV2FHB8</accession>
<comment type="subcellular location">
    <subcellularLocation>
        <location evidence="1">Cell membrane</location>
        <topology evidence="1">Multi-pass membrane protein</topology>
    </subcellularLocation>
</comment>
<sequence length="426" mass="45830">MKKILTNKLFMGTFASDLISNLGDTLYYLALMTYVLSLPDARFAIAAVSLSEILPMFLALPIGLKADKTREKLPAIFLTLVVRIILYAGLGLLMGFEPALWIVLVACVINLISDLAGQYENGLFGPITLRILEEEEREPAMAFKQTVRSISGLGFQLLGAILITLLTYQELAFVNAGTFALSAVILVILRPSLQGLLNQEPIQISTSSEDLSASNPLVELFKNARFAFVELMKIPGLRMTMLVIPALNAVLSVLETLLLLSMKEYPHMIIGNVATTLMLMTISILVGQVLGGMLAMGPMRQVAIAKIIFFASVTPVLIFLAFLAQSTGLVMLSLCLAALGGGLATPKLQALILNHMPEERLATVGAAIDSYFTAGILIARVGTAAAVVLISVSQLASVYLVLSLALFACSLVRLGKTCYTKQDKES</sequence>
<dbReference type="PANTHER" id="PTHR23513:SF6">
    <property type="entry name" value="MAJOR FACILITATOR SUPERFAMILY ASSOCIATED DOMAIN-CONTAINING PROTEIN"/>
    <property type="match status" value="1"/>
</dbReference>
<comment type="caution">
    <text evidence="7">The sequence shown here is derived from an EMBL/GenBank/DDBJ whole genome shotgun (WGS) entry which is preliminary data.</text>
</comment>
<dbReference type="Gene3D" id="1.20.1250.20">
    <property type="entry name" value="MFS general substrate transporter like domains"/>
    <property type="match status" value="1"/>
</dbReference>
<feature type="transmembrane region" description="Helical" evidence="6">
    <location>
        <begin position="43"/>
        <end position="63"/>
    </location>
</feature>
<keyword evidence="4 6" id="KW-1133">Transmembrane helix</keyword>
<reference evidence="7 8" key="1">
    <citation type="submission" date="2024-06" db="EMBL/GenBank/DDBJ databases">
        <title>Genomic Encyclopedia of Type Strains, Phase IV (KMG-IV): sequencing the most valuable type-strain genomes for metagenomic binning, comparative biology and taxonomic classification.</title>
        <authorList>
            <person name="Goeker M."/>
        </authorList>
    </citation>
    <scope>NUCLEOTIDE SEQUENCE [LARGE SCALE GENOMIC DNA]</scope>
    <source>
        <strain evidence="7 8">DSM 28303</strain>
    </source>
</reference>
<evidence type="ECO:0000256" key="2">
    <source>
        <dbReference type="ARBA" id="ARBA00022475"/>
    </source>
</evidence>